<proteinExistence type="predicted"/>
<dbReference type="CDD" id="cd08566">
    <property type="entry name" value="GDPD_AtGDE_like"/>
    <property type="match status" value="1"/>
</dbReference>
<dbReference type="RefSeq" id="WP_176254085.1">
    <property type="nucleotide sequence ID" value="NZ_BAABXL010000001.1"/>
</dbReference>
<dbReference type="PANTHER" id="PTHR46211:SF14">
    <property type="entry name" value="GLYCEROPHOSPHODIESTER PHOSPHODIESTERASE"/>
    <property type="match status" value="1"/>
</dbReference>
<gene>
    <name evidence="3" type="ORF">F130042H8_06010</name>
</gene>
<name>A0ABQ0AU46_9FIRM</name>
<organism evidence="3 4">
    <name type="scientific">Enterocloster alcoholdehydrogenati</name>
    <dbReference type="NCBI Taxonomy" id="2547410"/>
    <lineage>
        <taxon>Bacteria</taxon>
        <taxon>Bacillati</taxon>
        <taxon>Bacillota</taxon>
        <taxon>Clostridia</taxon>
        <taxon>Lachnospirales</taxon>
        <taxon>Lachnospiraceae</taxon>
        <taxon>Enterocloster</taxon>
    </lineage>
</organism>
<dbReference type="Proteomes" id="UP001600894">
    <property type="component" value="Unassembled WGS sequence"/>
</dbReference>
<dbReference type="EMBL" id="BAABXL010000001">
    <property type="protein sequence ID" value="GAA6267541.1"/>
    <property type="molecule type" value="Genomic_DNA"/>
</dbReference>
<evidence type="ECO:0000313" key="4">
    <source>
        <dbReference type="Proteomes" id="UP001600894"/>
    </source>
</evidence>
<evidence type="ECO:0000259" key="2">
    <source>
        <dbReference type="Pfam" id="PF16387"/>
    </source>
</evidence>
<evidence type="ECO:0000259" key="1">
    <source>
        <dbReference type="Pfam" id="PF03009"/>
    </source>
</evidence>
<feature type="domain" description="DUF4996" evidence="2">
    <location>
        <begin position="168"/>
        <end position="271"/>
    </location>
</feature>
<dbReference type="Pfam" id="PF03009">
    <property type="entry name" value="GDPD"/>
    <property type="match status" value="1"/>
</dbReference>
<dbReference type="InterPro" id="IPR017946">
    <property type="entry name" value="PLC-like_Pdiesterase_TIM-brl"/>
</dbReference>
<dbReference type="PANTHER" id="PTHR46211">
    <property type="entry name" value="GLYCEROPHOSPHORYL DIESTER PHOSPHODIESTERASE"/>
    <property type="match status" value="1"/>
</dbReference>
<comment type="caution">
    <text evidence="3">The sequence shown here is derived from an EMBL/GenBank/DDBJ whole genome shotgun (WGS) entry which is preliminary data.</text>
</comment>
<keyword evidence="4" id="KW-1185">Reference proteome</keyword>
<evidence type="ECO:0000313" key="3">
    <source>
        <dbReference type="EMBL" id="GAA6267541.1"/>
    </source>
</evidence>
<sequence length="276" mass="31460">MYTKNDPIRKLIEKNGVLIAAHRGTCGGNVVQNTSLSYKNALLHGADMIEVDAAMTTDGVFYAFHNGEEKIEYGIQKDIRTMSSQEVDSLYALNSLGQRTKQKAERLEEVLERFRGQCLINIDRSWFYWKEIIAFLNSKGMQDQILLKSGVEESLLEEVESMGDGIMYMPIMKKMEDWQLVKSYNINVAAAELIFTDLSSPFIQPGFMKELHELKIAPWVNAITLDDDIILSGGLDDNHAIRDGFEENWGRLMDMGFEILQTDWPALLKGFVTKRF</sequence>
<protein>
    <submittedName>
        <fullName evidence="3">Glycerophosphodiester phosphodiesterase family protein</fullName>
    </submittedName>
</protein>
<dbReference type="InterPro" id="IPR030395">
    <property type="entry name" value="GP_PDE_dom"/>
</dbReference>
<reference evidence="3 4" key="1">
    <citation type="submission" date="2024-04" db="EMBL/GenBank/DDBJ databases">
        <title>Defined microbial consortia suppress multidrug-resistant proinflammatory Enterobacteriaceae via ecological control.</title>
        <authorList>
            <person name="Furuichi M."/>
            <person name="Kawaguchi T."/>
            <person name="Pust M."/>
            <person name="Yasuma K."/>
            <person name="Plichta D."/>
            <person name="Hasegawa N."/>
            <person name="Ohya T."/>
            <person name="Bhattarai S."/>
            <person name="Sasajima S."/>
            <person name="Aoto Y."/>
            <person name="Tuganbaev T."/>
            <person name="Yaginuma M."/>
            <person name="Ueda M."/>
            <person name="Okahashi N."/>
            <person name="Amafuji K."/>
            <person name="Kiridooshi Y."/>
            <person name="Sugita K."/>
            <person name="Strazar M."/>
            <person name="Skelly A."/>
            <person name="Suda W."/>
            <person name="Hattori M."/>
            <person name="Nakamoto N."/>
            <person name="Caballero S."/>
            <person name="Norman J."/>
            <person name="Olle B."/>
            <person name="Tanoue T."/>
            <person name="Arita M."/>
            <person name="Bucci V."/>
            <person name="Atarashi K."/>
            <person name="Xavier R."/>
            <person name="Honda K."/>
        </authorList>
    </citation>
    <scope>NUCLEOTIDE SEQUENCE [LARGE SCALE GENOMIC DNA]</scope>
    <source>
        <strain evidence="4">f13</strain>
    </source>
</reference>
<accession>A0ABQ0AU46</accession>
<feature type="domain" description="GP-PDE" evidence="1">
    <location>
        <begin position="22"/>
        <end position="122"/>
    </location>
</feature>
<dbReference type="Gene3D" id="3.20.20.190">
    <property type="entry name" value="Phosphatidylinositol (PI) phosphodiesterase"/>
    <property type="match status" value="1"/>
</dbReference>
<dbReference type="SUPFAM" id="SSF51695">
    <property type="entry name" value="PLC-like phosphodiesterases"/>
    <property type="match status" value="1"/>
</dbReference>
<dbReference type="InterPro" id="IPR032160">
    <property type="entry name" value="DUF4996"/>
</dbReference>
<dbReference type="Pfam" id="PF16387">
    <property type="entry name" value="DUF4996"/>
    <property type="match status" value="1"/>
</dbReference>